<dbReference type="InterPro" id="IPR011545">
    <property type="entry name" value="DEAD/DEAH_box_helicase_dom"/>
</dbReference>
<dbReference type="SUPFAM" id="SSF52540">
    <property type="entry name" value="P-loop containing nucleoside triphosphate hydrolases"/>
    <property type="match status" value="1"/>
</dbReference>
<keyword evidence="6 12" id="KW-0347">Helicase</keyword>
<dbReference type="Pfam" id="PF00271">
    <property type="entry name" value="Helicase_C"/>
    <property type="match status" value="1"/>
</dbReference>
<dbReference type="InterPro" id="IPR025696">
    <property type="entry name" value="Beta-barrel_MTR4"/>
</dbReference>
<dbReference type="InterPro" id="IPR001650">
    <property type="entry name" value="Helicase_C-like"/>
</dbReference>
<comment type="caution">
    <text evidence="12">The sequence shown here is derived from an EMBL/GenBank/DDBJ whole genome shotgun (WGS) entry which is preliminary data.</text>
</comment>
<dbReference type="AlphaFoldDB" id="R4X874"/>
<feature type="compositionally biased region" description="Gly residues" evidence="9">
    <location>
        <begin position="494"/>
        <end position="506"/>
    </location>
</feature>
<dbReference type="CDD" id="cd18795">
    <property type="entry name" value="SF2_C_Ski2"/>
    <property type="match status" value="1"/>
</dbReference>
<evidence type="ECO:0000256" key="6">
    <source>
        <dbReference type="ARBA" id="ARBA00022806"/>
    </source>
</evidence>
<dbReference type="InterPro" id="IPR027417">
    <property type="entry name" value="P-loop_NTPase"/>
</dbReference>
<feature type="domain" description="Helicase ATP-binding" evidence="10">
    <location>
        <begin position="279"/>
        <end position="435"/>
    </location>
</feature>
<dbReference type="GO" id="GO:0003724">
    <property type="term" value="F:RNA helicase activity"/>
    <property type="evidence" value="ECO:0007669"/>
    <property type="project" value="InterPro"/>
</dbReference>
<gene>
    <name evidence="12" type="ORF">TAPDE_001289</name>
</gene>
<dbReference type="SMART" id="SM01142">
    <property type="entry name" value="DSHCT"/>
    <property type="match status" value="1"/>
</dbReference>
<dbReference type="SMART" id="SM00487">
    <property type="entry name" value="DEXDc"/>
    <property type="match status" value="1"/>
</dbReference>
<comment type="subcellular location">
    <subcellularLocation>
        <location evidence="1">Cytoplasm</location>
    </subcellularLocation>
</comment>
<feature type="region of interest" description="Disordered" evidence="9">
    <location>
        <begin position="489"/>
        <end position="515"/>
    </location>
</feature>
<name>R4X874_TAPDE</name>
<dbReference type="GO" id="GO:0055087">
    <property type="term" value="C:Ski complex"/>
    <property type="evidence" value="ECO:0007669"/>
    <property type="project" value="TreeGrafter"/>
</dbReference>
<evidence type="ECO:0000256" key="5">
    <source>
        <dbReference type="ARBA" id="ARBA00022801"/>
    </source>
</evidence>
<sequence length="1211" mass="136349">MGAVDSASFADKLEDHIKTSDLNHIQDELLEPGSQFDRSVLCALQEPWTFDWQLDDVLRTPITEVKRSIRFRRKGLQGNIVGYDEIVENVHKLRPDNSSSFKRAPAPKDAFVRGKGSFFPWVPGGLQNMEESVKTLAELDTNTVLEKDSRSYFRRAPGLPSVQLQDTGKTLNISPDPSRWDLPLLKRKKRTQVKINGNREPTTNDVEDSALNDVDSFLPTDFGLLKSMPSVKPTSTKPHDRKWAHLVDVNRDMTNFRDLVPDLAFEHPFELDTFQKEAVYHLEQAESVFVAAHTSAGKTVVAEYAIALAEKHMTRAIYTSPIKALSNQKYRDFKQTFGSVGILTGDIQLNPEASCLIMTTEILRSMLYRGADLIRDVEFVIFDEVHYVNDQERGVVWEEVIIMLPEHVTIIMLSATVPNTFEFANWVGRTKQKDIYVISTLKRPVPLEHFLYANKKLFKIVDANKQWSGLGYKEASQALVRNKEAKPIVPATGRGRGANRGSGQRGGSVAAQGRGQAQPFVRGGMMKTMERHDKNVWIHLVNHLKEKKLLPCVIFVFSKKRCEENAGVLSNIDLTNSVEKSQIHVTIEKALARLKLEDRTLPQIVRTRELLSRGIAVHHGGLLPIVKEIVEILFSRTLVKALFATETFAMGVNMPAKSVVFSGIRKHDGTSFRDLTPGEYTQMAGRAGRRGLDPTGTVIILCGEEAPDTHTLSTMLLGQPFKLLSQFRLTYNMILNLLRVETLKIEEMIKRSFSENASQTLLPEQQKLVTTTESKLSKLKEQHCELDETIRDCHSRCVQYIEVGKKVIQESVGITGRKFYGAGRVVVVQPEGMSRTLAIILGESAISTKQERSFAVLLNKHQDSTKRSSDLLPFLPCFRQFMKADLAIDGKFVLEILPATAIEWVTDTTLKIDATAVRQRVKSEWDSVASLVKEHFSDLDGAAFREIEWDKIKSLELRDTITTQSRLRSEAQSTGAEHMADFLRVYTACHEEHLLSHQILSLKAALSTQNLELIPDYEQRIAVLQELGFIDAHHAVVLKGRVACEINSAHELILTELILDNTLAEYTCEEIVALMSAFVFEERTDNEPNLSPRLVAGRGMIVEMARRVNTVQERHQVLTAGSGDEFEESPRFGLMEVCYEWARGMSFGNITELTDVLEGTIVRCIVRLDEVLRECQSAAKTVGDMAMHAKMEQCREMIKRDVVFTASLHLA</sequence>
<feature type="domain" description="Helicase C-terminal" evidence="11">
    <location>
        <begin position="548"/>
        <end position="741"/>
    </location>
</feature>
<dbReference type="Gene3D" id="1.20.1500.20">
    <property type="match status" value="1"/>
</dbReference>
<dbReference type="FunFam" id="1.10.3380.30:FF:000001">
    <property type="entry name" value="Ski2 ATP-dependent RNA helicase"/>
    <property type="match status" value="1"/>
</dbReference>
<evidence type="ECO:0000259" key="11">
    <source>
        <dbReference type="PROSITE" id="PS51194"/>
    </source>
</evidence>
<dbReference type="Pfam" id="PF08148">
    <property type="entry name" value="DSHCT"/>
    <property type="match status" value="1"/>
</dbReference>
<evidence type="ECO:0000313" key="12">
    <source>
        <dbReference type="EMBL" id="CCG81462.1"/>
    </source>
</evidence>
<dbReference type="Pfam" id="PF13234">
    <property type="entry name" value="MTR4_beta-barrel"/>
    <property type="match status" value="1"/>
</dbReference>
<dbReference type="FunFam" id="3.40.50.300:FF:000987">
    <property type="entry name" value="DEAD/DEAH box RNA helicase"/>
    <property type="match status" value="1"/>
</dbReference>
<dbReference type="PANTHER" id="PTHR12131:SF1">
    <property type="entry name" value="ATP-DEPENDENT RNA HELICASE SUPV3L1, MITOCHONDRIAL-RELATED"/>
    <property type="match status" value="1"/>
</dbReference>
<evidence type="ECO:0000256" key="8">
    <source>
        <dbReference type="ARBA" id="ARBA00022884"/>
    </source>
</evidence>
<reference evidence="12 13" key="1">
    <citation type="journal article" date="2013" name="MBio">
        <title>Genome sequencing of the plant pathogen Taphrina deformans, the causal agent of peach leaf curl.</title>
        <authorList>
            <person name="Cisse O.H."/>
            <person name="Almeida J.M.G.C.F."/>
            <person name="Fonseca A."/>
            <person name="Kumar A.A."/>
            <person name="Salojaervi J."/>
            <person name="Overmyer K."/>
            <person name="Hauser P.M."/>
            <person name="Pagni M."/>
        </authorList>
    </citation>
    <scope>NUCLEOTIDE SEQUENCE [LARGE SCALE GENOMIC DNA]</scope>
    <source>
        <strain evidence="13">PYCC 5710 / ATCC 11124 / CBS 356.35 / IMI 108563 / JCM 9778 / NBRC 8474</strain>
    </source>
</reference>
<evidence type="ECO:0000313" key="13">
    <source>
        <dbReference type="Proteomes" id="UP000013776"/>
    </source>
</evidence>
<dbReference type="GO" id="GO:0070478">
    <property type="term" value="P:nuclear-transcribed mRNA catabolic process, 3'-5' exonucleolytic nonsense-mediated decay"/>
    <property type="evidence" value="ECO:0007669"/>
    <property type="project" value="TreeGrafter"/>
</dbReference>
<dbReference type="InterPro" id="IPR048392">
    <property type="entry name" value="MTR4-like_stalk"/>
</dbReference>
<dbReference type="STRING" id="1097556.R4X874"/>
<dbReference type="VEuPathDB" id="FungiDB:TAPDE_001289"/>
<keyword evidence="7" id="KW-0067">ATP-binding</keyword>
<evidence type="ECO:0000256" key="1">
    <source>
        <dbReference type="ARBA" id="ARBA00004496"/>
    </source>
</evidence>
<dbReference type="GO" id="GO:0016787">
    <property type="term" value="F:hydrolase activity"/>
    <property type="evidence" value="ECO:0007669"/>
    <property type="project" value="UniProtKB-KW"/>
</dbReference>
<keyword evidence="4" id="KW-0547">Nucleotide-binding</keyword>
<evidence type="ECO:0000256" key="2">
    <source>
        <dbReference type="ARBA" id="ARBA00010140"/>
    </source>
</evidence>
<evidence type="ECO:0000256" key="4">
    <source>
        <dbReference type="ARBA" id="ARBA00022741"/>
    </source>
</evidence>
<dbReference type="Pfam" id="PF21408">
    <property type="entry name" value="MTR4-like_stalk"/>
    <property type="match status" value="1"/>
</dbReference>
<keyword evidence="8" id="KW-0694">RNA-binding</keyword>
<dbReference type="InterPro" id="IPR050699">
    <property type="entry name" value="RNA-DNA_Helicase"/>
</dbReference>
<proteinExistence type="inferred from homology"/>
<dbReference type="InterPro" id="IPR040801">
    <property type="entry name" value="Ski2_N"/>
</dbReference>
<protein>
    <submittedName>
        <fullName evidence="12">Antiviral helicase SKI2</fullName>
    </submittedName>
</protein>
<dbReference type="GO" id="GO:0005524">
    <property type="term" value="F:ATP binding"/>
    <property type="evidence" value="ECO:0007669"/>
    <property type="project" value="UniProtKB-KW"/>
</dbReference>
<dbReference type="PIRSF" id="PIRSF005198">
    <property type="entry name" value="Antiviral_helicase_SKI2"/>
    <property type="match status" value="1"/>
</dbReference>
<dbReference type="PROSITE" id="PS51194">
    <property type="entry name" value="HELICASE_CTER"/>
    <property type="match status" value="1"/>
</dbReference>
<evidence type="ECO:0000256" key="9">
    <source>
        <dbReference type="SAM" id="MobiDB-lite"/>
    </source>
</evidence>
<evidence type="ECO:0000256" key="7">
    <source>
        <dbReference type="ARBA" id="ARBA00022840"/>
    </source>
</evidence>
<organism evidence="12 13">
    <name type="scientific">Taphrina deformans (strain PYCC 5710 / ATCC 11124 / CBS 356.35 / IMI 108563 / JCM 9778 / NBRC 8474)</name>
    <name type="common">Peach leaf curl fungus</name>
    <name type="synonym">Lalaria deformans</name>
    <dbReference type="NCBI Taxonomy" id="1097556"/>
    <lineage>
        <taxon>Eukaryota</taxon>
        <taxon>Fungi</taxon>
        <taxon>Dikarya</taxon>
        <taxon>Ascomycota</taxon>
        <taxon>Taphrinomycotina</taxon>
        <taxon>Taphrinomycetes</taxon>
        <taxon>Taphrinales</taxon>
        <taxon>Taphrinaceae</taxon>
        <taxon>Taphrina</taxon>
    </lineage>
</organism>
<keyword evidence="3" id="KW-0963">Cytoplasm</keyword>
<keyword evidence="5" id="KW-0378">Hydrolase</keyword>
<comment type="similarity">
    <text evidence="2">Belongs to the helicase family. SKI2 subfamily.</text>
</comment>
<dbReference type="Gene3D" id="1.10.3380.30">
    <property type="match status" value="1"/>
</dbReference>
<dbReference type="InterPro" id="IPR016438">
    <property type="entry name" value="SKI2-like"/>
</dbReference>
<dbReference type="Proteomes" id="UP000013776">
    <property type="component" value="Unassembled WGS sequence"/>
</dbReference>
<dbReference type="eggNOG" id="KOG0947">
    <property type="taxonomic scope" value="Eukaryota"/>
</dbReference>
<dbReference type="Pfam" id="PF00270">
    <property type="entry name" value="DEAD"/>
    <property type="match status" value="1"/>
</dbReference>
<dbReference type="SMART" id="SM00490">
    <property type="entry name" value="HELICc"/>
    <property type="match status" value="1"/>
</dbReference>
<dbReference type="EMBL" id="CAHR02000041">
    <property type="protein sequence ID" value="CCG81462.1"/>
    <property type="molecule type" value="Genomic_DNA"/>
</dbReference>
<keyword evidence="13" id="KW-1185">Reference proteome</keyword>
<dbReference type="PROSITE" id="PS51192">
    <property type="entry name" value="HELICASE_ATP_BIND_1"/>
    <property type="match status" value="1"/>
</dbReference>
<dbReference type="OrthoDB" id="64767at2759"/>
<dbReference type="GO" id="GO:0003723">
    <property type="term" value="F:RNA binding"/>
    <property type="evidence" value="ECO:0007669"/>
    <property type="project" value="UniProtKB-KW"/>
</dbReference>
<dbReference type="InterPro" id="IPR012961">
    <property type="entry name" value="Ski2/MTR4_C"/>
</dbReference>
<evidence type="ECO:0000256" key="3">
    <source>
        <dbReference type="ARBA" id="ARBA00022490"/>
    </source>
</evidence>
<dbReference type="InterPro" id="IPR014001">
    <property type="entry name" value="Helicase_ATP-bd"/>
</dbReference>
<accession>R4X874</accession>
<dbReference type="Gene3D" id="3.40.50.300">
    <property type="entry name" value="P-loop containing nucleotide triphosphate hydrolases"/>
    <property type="match status" value="2"/>
</dbReference>
<dbReference type="FunFam" id="3.40.50.300:FF:000354">
    <property type="entry name" value="ATP-dependent RNA helicase SKI2"/>
    <property type="match status" value="1"/>
</dbReference>
<dbReference type="Pfam" id="PF17911">
    <property type="entry name" value="Ski2_N"/>
    <property type="match status" value="1"/>
</dbReference>
<dbReference type="PANTHER" id="PTHR12131">
    <property type="entry name" value="ATP-DEPENDENT RNA AND DNA HELICASE"/>
    <property type="match status" value="1"/>
</dbReference>
<evidence type="ECO:0000259" key="10">
    <source>
        <dbReference type="PROSITE" id="PS51192"/>
    </source>
</evidence>